<accession>A0AAF3EJ56</accession>
<evidence type="ECO:0000313" key="2">
    <source>
        <dbReference type="WBParaSite" id="MBELARI_LOCUS14023"/>
    </source>
</evidence>
<sequence length="117" mass="13191">MHHSVEPSSKRMQHSVGQNWDIFEEEQPLSHVSSQTEQTTLSVALETSISIPSSSSDNVKVNDASFWKKAFESLSQQVSEAQDVNYKLQQDLEWKAIEISTTQEKIDTIVQALQGKI</sequence>
<proteinExistence type="predicted"/>
<dbReference type="AlphaFoldDB" id="A0AAF3EJ56"/>
<protein>
    <submittedName>
        <fullName evidence="2">Uncharacterized protein</fullName>
    </submittedName>
</protein>
<reference evidence="2" key="1">
    <citation type="submission" date="2024-02" db="UniProtKB">
        <authorList>
            <consortium name="WormBaseParasite"/>
        </authorList>
    </citation>
    <scope>IDENTIFICATION</scope>
</reference>
<name>A0AAF3EJ56_9BILA</name>
<dbReference type="Proteomes" id="UP000887575">
    <property type="component" value="Unassembled WGS sequence"/>
</dbReference>
<organism evidence="1 2">
    <name type="scientific">Mesorhabditis belari</name>
    <dbReference type="NCBI Taxonomy" id="2138241"/>
    <lineage>
        <taxon>Eukaryota</taxon>
        <taxon>Metazoa</taxon>
        <taxon>Ecdysozoa</taxon>
        <taxon>Nematoda</taxon>
        <taxon>Chromadorea</taxon>
        <taxon>Rhabditida</taxon>
        <taxon>Rhabditina</taxon>
        <taxon>Rhabditomorpha</taxon>
        <taxon>Rhabditoidea</taxon>
        <taxon>Rhabditidae</taxon>
        <taxon>Mesorhabditinae</taxon>
        <taxon>Mesorhabditis</taxon>
    </lineage>
</organism>
<evidence type="ECO:0000313" key="1">
    <source>
        <dbReference type="Proteomes" id="UP000887575"/>
    </source>
</evidence>
<keyword evidence="1" id="KW-1185">Reference proteome</keyword>
<dbReference type="WBParaSite" id="MBELARI_LOCUS14023">
    <property type="protein sequence ID" value="MBELARI_LOCUS14023"/>
    <property type="gene ID" value="MBELARI_LOCUS14023"/>
</dbReference>